<dbReference type="InterPro" id="IPR000834">
    <property type="entry name" value="Peptidase_M14"/>
</dbReference>
<dbReference type="PROSITE" id="PS52035">
    <property type="entry name" value="PEPTIDASE_M14"/>
    <property type="match status" value="1"/>
</dbReference>
<dbReference type="InterPro" id="IPR034269">
    <property type="entry name" value="At5g42320_M14_CPD"/>
</dbReference>
<dbReference type="Proteomes" id="UP001642464">
    <property type="component" value="Unassembled WGS sequence"/>
</dbReference>
<accession>A0ABP0NW95</accession>
<dbReference type="PANTHER" id="PTHR11705:SF119">
    <property type="entry name" value="OS02G0119300 PROTEIN"/>
    <property type="match status" value="1"/>
</dbReference>
<dbReference type="Pfam" id="PF00246">
    <property type="entry name" value="Peptidase_M14"/>
    <property type="match status" value="1"/>
</dbReference>
<keyword evidence="6" id="KW-1185">Reference proteome</keyword>
<dbReference type="PANTHER" id="PTHR11705">
    <property type="entry name" value="PROTEASE FAMILY M14 CARBOXYPEPTIDASE A,B"/>
    <property type="match status" value="1"/>
</dbReference>
<feature type="non-terminal residue" evidence="5">
    <location>
        <position position="1"/>
    </location>
</feature>
<evidence type="ECO:0000313" key="6">
    <source>
        <dbReference type="Proteomes" id="UP001642464"/>
    </source>
</evidence>
<dbReference type="CDD" id="cd06227">
    <property type="entry name" value="M14-CPA-like"/>
    <property type="match status" value="1"/>
</dbReference>
<organism evidence="5 6">
    <name type="scientific">Durusdinium trenchii</name>
    <dbReference type="NCBI Taxonomy" id="1381693"/>
    <lineage>
        <taxon>Eukaryota</taxon>
        <taxon>Sar</taxon>
        <taxon>Alveolata</taxon>
        <taxon>Dinophyceae</taxon>
        <taxon>Suessiales</taxon>
        <taxon>Symbiodiniaceae</taxon>
        <taxon>Durusdinium</taxon>
    </lineage>
</organism>
<sequence>GLFYSTQPAALAGRPIVRMKHVLVVVALGTAIAAKVRLQPASESLPPFYHTSEELREELQHLVSTCPELTLKTHWAPNASFGRSVQLDVISIKAKDAGAKKLNKVFMLFGEHARELISAESGLHFAKTLCGERKEAILRGNEFMMVINANPESRSRVEKGEWCLRVNPNGVDLNRNWDEHWEGDASFGKDTNPGETPFSEPETQLLKQLVSAYRPTTFFTIHSGTLGMYMPWAFDMQHLADRNQQSMMEILKKVDEDHCQCPFGAAGKEVGYSCPGTCLDWVFDQLKTPYCFAYEIYYGGSLSQLRDRWQDKLQWPGASLLQEQNLAHEHFKDLFAHFLSSFIQVASQAEQALQELNELQGFACFKMFNPDTEEKYRETIENWSNAYLDTVAEVTSRL</sequence>
<evidence type="ECO:0000256" key="1">
    <source>
        <dbReference type="ARBA" id="ARBA00001947"/>
    </source>
</evidence>
<evidence type="ECO:0000313" key="5">
    <source>
        <dbReference type="EMBL" id="CAK9068055.1"/>
    </source>
</evidence>
<dbReference type="Gene3D" id="3.40.630.10">
    <property type="entry name" value="Zn peptidases"/>
    <property type="match status" value="1"/>
</dbReference>
<evidence type="ECO:0000259" key="4">
    <source>
        <dbReference type="PROSITE" id="PS52035"/>
    </source>
</evidence>
<feature type="active site" description="Proton donor/acceptor" evidence="3">
    <location>
        <position position="295"/>
    </location>
</feature>
<evidence type="ECO:0000256" key="3">
    <source>
        <dbReference type="PROSITE-ProRule" id="PRU01379"/>
    </source>
</evidence>
<dbReference type="EMBL" id="CAXAMM010031402">
    <property type="protein sequence ID" value="CAK9068055.1"/>
    <property type="molecule type" value="Genomic_DNA"/>
</dbReference>
<comment type="cofactor">
    <cofactor evidence="1">
        <name>Zn(2+)</name>
        <dbReference type="ChEBI" id="CHEBI:29105"/>
    </cofactor>
</comment>
<name>A0ABP0NW95_9DINO</name>
<dbReference type="SUPFAM" id="SSF53187">
    <property type="entry name" value="Zn-dependent exopeptidases"/>
    <property type="match status" value="1"/>
</dbReference>
<comment type="similarity">
    <text evidence="2 3">Belongs to the peptidase M14 family.</text>
</comment>
<evidence type="ECO:0000256" key="2">
    <source>
        <dbReference type="ARBA" id="ARBA00005988"/>
    </source>
</evidence>
<feature type="domain" description="Peptidase M14" evidence="4">
    <location>
        <begin position="48"/>
        <end position="323"/>
    </location>
</feature>
<protein>
    <recommendedName>
        <fullName evidence="4">Peptidase M14 domain-containing protein</fullName>
    </recommendedName>
</protein>
<proteinExistence type="inferred from homology"/>
<dbReference type="SMART" id="SM00631">
    <property type="entry name" value="Zn_pept"/>
    <property type="match status" value="1"/>
</dbReference>
<gene>
    <name evidence="5" type="ORF">SCF082_LOCUS34341</name>
</gene>
<reference evidence="5 6" key="1">
    <citation type="submission" date="2024-02" db="EMBL/GenBank/DDBJ databases">
        <authorList>
            <person name="Chen Y."/>
            <person name="Shah S."/>
            <person name="Dougan E. K."/>
            <person name="Thang M."/>
            <person name="Chan C."/>
        </authorList>
    </citation>
    <scope>NUCLEOTIDE SEQUENCE [LARGE SCALE GENOMIC DNA]</scope>
</reference>
<comment type="caution">
    <text evidence="5">The sequence shown here is derived from an EMBL/GenBank/DDBJ whole genome shotgun (WGS) entry which is preliminary data.</text>
</comment>